<feature type="compositionally biased region" description="Low complexity" evidence="2">
    <location>
        <begin position="163"/>
        <end position="173"/>
    </location>
</feature>
<dbReference type="GO" id="GO:0003700">
    <property type="term" value="F:DNA-binding transcription factor activity"/>
    <property type="evidence" value="ECO:0007669"/>
    <property type="project" value="InterPro"/>
</dbReference>
<feature type="region of interest" description="Disordered" evidence="2">
    <location>
        <begin position="163"/>
        <end position="183"/>
    </location>
</feature>
<gene>
    <name evidence="3" type="ORF">CHLNCDRAFT_142186</name>
</gene>
<dbReference type="OrthoDB" id="515466at2759"/>
<keyword evidence="4" id="KW-1185">Reference proteome</keyword>
<name>E1Z7Z4_CHLVA</name>
<organism evidence="4">
    <name type="scientific">Chlorella variabilis</name>
    <name type="common">Green alga</name>
    <dbReference type="NCBI Taxonomy" id="554065"/>
    <lineage>
        <taxon>Eukaryota</taxon>
        <taxon>Viridiplantae</taxon>
        <taxon>Chlorophyta</taxon>
        <taxon>core chlorophytes</taxon>
        <taxon>Trebouxiophyceae</taxon>
        <taxon>Chlorellales</taxon>
        <taxon>Chlorellaceae</taxon>
        <taxon>Chlorella clade</taxon>
        <taxon>Chlorella</taxon>
    </lineage>
</organism>
<keyword evidence="1" id="KW-0175">Coiled coil</keyword>
<dbReference type="EMBL" id="GL433838">
    <property type="protein sequence ID" value="EFN58253.1"/>
    <property type="molecule type" value="Genomic_DNA"/>
</dbReference>
<reference evidence="3 4" key="1">
    <citation type="journal article" date="2010" name="Plant Cell">
        <title>The Chlorella variabilis NC64A genome reveals adaptation to photosymbiosis, coevolution with viruses, and cryptic sex.</title>
        <authorList>
            <person name="Blanc G."/>
            <person name="Duncan G."/>
            <person name="Agarkova I."/>
            <person name="Borodovsky M."/>
            <person name="Gurnon J."/>
            <person name="Kuo A."/>
            <person name="Lindquist E."/>
            <person name="Lucas S."/>
            <person name="Pangilinan J."/>
            <person name="Polle J."/>
            <person name="Salamov A."/>
            <person name="Terry A."/>
            <person name="Yamada T."/>
            <person name="Dunigan D.D."/>
            <person name="Grigoriev I.V."/>
            <person name="Claverie J.M."/>
            <person name="Van Etten J.L."/>
        </authorList>
    </citation>
    <scope>NUCLEOTIDE SEQUENCE [LARGE SCALE GENOMIC DNA]</scope>
    <source>
        <strain evidence="3 4">NC64A</strain>
    </source>
</reference>
<sequence length="421" mass="43670">MEEAYEAALEQLGGLEVAKPKTMLDVLQPEFPELTLQHVKWHLQSSRRRESREREQGPSDAIRWTGRLEAAYEGAVAQLGGIYQARPRDIQEKMQGKFPDITAMSIKYHLFAQRRREQRLQQRGAGNAGGAAADSSQAAAPSAADAPPPAAAASAAATAAAAAAPAQRQPTSSGGFAAHPMDCGQGQQQRQRYCFFAHPEHVPWIPFTVPSADEALAVLRKNTQHCRQVIQELEQQADQLAEIVVALEASSITAEAVLGSPGEDDMASSRAGATLGVAPGGGTLTAAELGSGLAAAQRLLDTPAQMAQQLLQLLPDLYPLGPGGSATISEAAAVQAVGQRSDRAVAALCALLLQQDAAAGLPGGPASGAAAAGPSGGDSGSHDAAACTQPQQLGRGAPGLLQTEVQLTQEQLDLLASLLCQ</sequence>
<dbReference type="RefSeq" id="XP_005850355.1">
    <property type="nucleotide sequence ID" value="XM_005850293.1"/>
</dbReference>
<feature type="compositionally biased region" description="Low complexity" evidence="2">
    <location>
        <begin position="121"/>
        <end position="151"/>
    </location>
</feature>
<dbReference type="Proteomes" id="UP000008141">
    <property type="component" value="Unassembled WGS sequence"/>
</dbReference>
<feature type="region of interest" description="Disordered" evidence="2">
    <location>
        <begin position="363"/>
        <end position="386"/>
    </location>
</feature>
<evidence type="ECO:0000313" key="3">
    <source>
        <dbReference type="EMBL" id="EFN58253.1"/>
    </source>
</evidence>
<feature type="region of interest" description="Disordered" evidence="2">
    <location>
        <begin position="116"/>
        <end position="151"/>
    </location>
</feature>
<dbReference type="PANTHER" id="PTHR31499:SF43">
    <property type="entry name" value="MYB FAMILY TRANSCRIPTION FACTOR APL"/>
    <property type="match status" value="1"/>
</dbReference>
<accession>E1Z7Z4</accession>
<dbReference type="InterPro" id="IPR046955">
    <property type="entry name" value="PHR1-like"/>
</dbReference>
<evidence type="ECO:0000256" key="2">
    <source>
        <dbReference type="SAM" id="MobiDB-lite"/>
    </source>
</evidence>
<dbReference type="InParanoid" id="E1Z7Z4"/>
<feature type="coiled-coil region" evidence="1">
    <location>
        <begin position="216"/>
        <end position="250"/>
    </location>
</feature>
<dbReference type="GeneID" id="17357406"/>
<dbReference type="AlphaFoldDB" id="E1Z7Z4"/>
<dbReference type="Gene3D" id="1.10.10.60">
    <property type="entry name" value="Homeodomain-like"/>
    <property type="match status" value="2"/>
</dbReference>
<proteinExistence type="predicted"/>
<protein>
    <recommendedName>
        <fullName evidence="5">Myb-like domain-containing protein</fullName>
    </recommendedName>
</protein>
<evidence type="ECO:0000313" key="4">
    <source>
        <dbReference type="Proteomes" id="UP000008141"/>
    </source>
</evidence>
<evidence type="ECO:0000256" key="1">
    <source>
        <dbReference type="SAM" id="Coils"/>
    </source>
</evidence>
<evidence type="ECO:0008006" key="5">
    <source>
        <dbReference type="Google" id="ProtNLM"/>
    </source>
</evidence>
<dbReference type="KEGG" id="cvr:CHLNCDRAFT_142186"/>
<dbReference type="PANTHER" id="PTHR31499">
    <property type="entry name" value="MYB FAMILY TRANSCRIPTION FACTOR PHL11"/>
    <property type="match status" value="1"/>
</dbReference>